<evidence type="ECO:0000256" key="2">
    <source>
        <dbReference type="ARBA" id="ARBA00008312"/>
    </source>
</evidence>
<evidence type="ECO:0000256" key="4">
    <source>
        <dbReference type="ARBA" id="ARBA00022827"/>
    </source>
</evidence>
<feature type="binding site" evidence="9">
    <location>
        <position position="100"/>
    </location>
    <ligand>
        <name>FAD</name>
        <dbReference type="ChEBI" id="CHEBI:57692"/>
    </ligand>
</feature>
<dbReference type="Proteomes" id="UP000748756">
    <property type="component" value="Unassembled WGS sequence"/>
</dbReference>
<dbReference type="InterPro" id="IPR021163">
    <property type="entry name" value="Ferredox_Rdtase_adrenod"/>
</dbReference>
<dbReference type="PANTHER" id="PTHR48467">
    <property type="entry name" value="GLUTAMATE SYNTHASE 1 [NADH], CHLOROPLASTIC-LIKE"/>
    <property type="match status" value="1"/>
</dbReference>
<feature type="binding site" evidence="9">
    <location>
        <position position="136"/>
    </location>
    <ligand>
        <name>FAD</name>
        <dbReference type="ChEBI" id="CHEBI:57692"/>
    </ligand>
</feature>
<organism evidence="12 13">
    <name type="scientific">Linnemannia schmuckeri</name>
    <dbReference type="NCBI Taxonomy" id="64567"/>
    <lineage>
        <taxon>Eukaryota</taxon>
        <taxon>Fungi</taxon>
        <taxon>Fungi incertae sedis</taxon>
        <taxon>Mucoromycota</taxon>
        <taxon>Mortierellomycotina</taxon>
        <taxon>Mortierellomycetes</taxon>
        <taxon>Mortierellales</taxon>
        <taxon>Mortierellaceae</taxon>
        <taxon>Linnemannia</taxon>
    </lineage>
</organism>
<comment type="subcellular location">
    <subcellularLocation>
        <location evidence="8">Mitochondrion</location>
    </subcellularLocation>
</comment>
<feature type="binding site" evidence="10">
    <location>
        <position position="274"/>
    </location>
    <ligand>
        <name>NADP(+)</name>
        <dbReference type="ChEBI" id="CHEBI:58349"/>
    </ligand>
</feature>
<evidence type="ECO:0000259" key="11">
    <source>
        <dbReference type="Pfam" id="PF07992"/>
    </source>
</evidence>
<evidence type="ECO:0000256" key="1">
    <source>
        <dbReference type="ARBA" id="ARBA00001974"/>
    </source>
</evidence>
<feature type="binding site" evidence="9">
    <location>
        <position position="428"/>
    </location>
    <ligand>
        <name>FAD</name>
        <dbReference type="ChEBI" id="CHEBI:57692"/>
    </ligand>
</feature>
<accession>A0A9P5VB32</accession>
<evidence type="ECO:0000256" key="9">
    <source>
        <dbReference type="PIRSR" id="PIRSR000362-1"/>
    </source>
</evidence>
<feature type="domain" description="FAD/NAD(P)-binding" evidence="11">
    <location>
        <begin position="61"/>
        <end position="277"/>
    </location>
</feature>
<keyword evidence="6 8" id="KW-0560">Oxidoreductase</keyword>
<dbReference type="SUPFAM" id="SSF51971">
    <property type="entry name" value="Nucleotide-binding domain"/>
    <property type="match status" value="2"/>
</dbReference>
<sequence>MIRLSLLTRGEPLSQARCSIPTSSIRRTFTPSLLSNNIRSFSTAWTLRNALTEAAAPTRPFKVAVIGSGPGGFYAAHRILKHVPQSSIDMFEALPVPHGLVRFGVAPDHPEVKNVMHTFDEVAENPNFTFIGNTSVGTYVTPGSKKADLEISDLRPHYDAILLAYGAHEDRLLGVPNEQTLKGVMAARSFVGFYNGLPCEQDLEVDLSKAETAVVIGQGNVALDVARILLTPLEELKKTDLTERMIKILEKSRVKHVHVVGRRGPLEVAFTAKELREMLQLPGTTFHMDQELLASEMERAGKTLDRPRKRLMGLLEKGIKESKPDQPKSWSLQFLRSPLGFSGDSDNQLKAIELGINRLEGDNSNRKAVATGEKEILACDLAFRSIGYKSVGIQGIPFDERKGIVPNMDGKVVDAEQNIVPGFYASGWLKRGPIGVIATTMADAYQTADTIILDWNSGQPMLNNDSSSMKNSSKPVLELLKSKGHKTVSYKDWKKIEQKEFELGAKVGKPREKFLTIEEMLRVVD</sequence>
<dbReference type="Pfam" id="PF07992">
    <property type="entry name" value="Pyr_redox_2"/>
    <property type="match status" value="1"/>
</dbReference>
<reference evidence="12" key="1">
    <citation type="journal article" date="2020" name="Fungal Divers.">
        <title>Resolving the Mortierellaceae phylogeny through synthesis of multi-gene phylogenetics and phylogenomics.</title>
        <authorList>
            <person name="Vandepol N."/>
            <person name="Liber J."/>
            <person name="Desiro A."/>
            <person name="Na H."/>
            <person name="Kennedy M."/>
            <person name="Barry K."/>
            <person name="Grigoriev I.V."/>
            <person name="Miller A.N."/>
            <person name="O'Donnell K."/>
            <person name="Stajich J.E."/>
            <person name="Bonito G."/>
        </authorList>
    </citation>
    <scope>NUCLEOTIDE SEQUENCE</scope>
    <source>
        <strain evidence="12">NRRL 6426</strain>
    </source>
</reference>
<dbReference type="GO" id="GO:0016491">
    <property type="term" value="F:oxidoreductase activity"/>
    <property type="evidence" value="ECO:0007669"/>
    <property type="project" value="UniProtKB-KW"/>
</dbReference>
<protein>
    <recommendedName>
        <fullName evidence="8">NADPH:adrenodoxin oxidoreductase, mitochondrial</fullName>
        <ecNumber evidence="8">1.18.1.6</ecNumber>
    </recommendedName>
</protein>
<dbReference type="PIRSF" id="PIRSF000362">
    <property type="entry name" value="FNR"/>
    <property type="match status" value="1"/>
</dbReference>
<evidence type="ECO:0000256" key="10">
    <source>
        <dbReference type="PIRSR" id="PIRSR000362-2"/>
    </source>
</evidence>
<comment type="similarity">
    <text evidence="2 8">Belongs to the ferredoxin--NADP reductase type 1 family.</text>
</comment>
<comment type="cofactor">
    <cofactor evidence="1 8 9">
        <name>FAD</name>
        <dbReference type="ChEBI" id="CHEBI:57692"/>
    </cofactor>
</comment>
<dbReference type="InterPro" id="IPR023753">
    <property type="entry name" value="FAD/NAD-binding_dom"/>
</dbReference>
<feature type="binding site" evidence="10">
    <location>
        <begin position="262"/>
        <end position="263"/>
    </location>
    <ligand>
        <name>NADP(+)</name>
        <dbReference type="ChEBI" id="CHEBI:58349"/>
    </ligand>
</feature>
<feature type="binding site" evidence="10">
    <location>
        <begin position="218"/>
        <end position="221"/>
    </location>
    <ligand>
        <name>NADP(+)</name>
        <dbReference type="ChEBI" id="CHEBI:58349"/>
    </ligand>
</feature>
<evidence type="ECO:0000256" key="7">
    <source>
        <dbReference type="ARBA" id="ARBA00048933"/>
    </source>
</evidence>
<dbReference type="EC" id="1.18.1.6" evidence="8"/>
<evidence type="ECO:0000313" key="13">
    <source>
        <dbReference type="Proteomes" id="UP000748756"/>
    </source>
</evidence>
<keyword evidence="3 8" id="KW-0285">Flavoprotein</keyword>
<dbReference type="Gene3D" id="3.40.50.720">
    <property type="entry name" value="NAD(P)-binding Rossmann-like Domain"/>
    <property type="match status" value="1"/>
</dbReference>
<dbReference type="OrthoDB" id="333024at2759"/>
<feature type="binding site" evidence="9">
    <location>
        <position position="92"/>
    </location>
    <ligand>
        <name>FAD</name>
        <dbReference type="ChEBI" id="CHEBI:57692"/>
    </ligand>
</feature>
<feature type="binding site" evidence="10">
    <location>
        <position position="435"/>
    </location>
    <ligand>
        <name>NADP(+)</name>
        <dbReference type="ChEBI" id="CHEBI:58349"/>
    </ligand>
</feature>
<dbReference type="EMBL" id="JAAAUQ010000357">
    <property type="protein sequence ID" value="KAF9151045.1"/>
    <property type="molecule type" value="Genomic_DNA"/>
</dbReference>
<evidence type="ECO:0000256" key="3">
    <source>
        <dbReference type="ARBA" id="ARBA00022630"/>
    </source>
</evidence>
<comment type="caution">
    <text evidence="12">The sequence shown here is derived from an EMBL/GenBank/DDBJ whole genome shotgun (WGS) entry which is preliminary data.</text>
</comment>
<feature type="binding site" evidence="9">
    <location>
        <begin position="435"/>
        <end position="437"/>
    </location>
    <ligand>
        <name>FAD</name>
        <dbReference type="ChEBI" id="CHEBI:57692"/>
    </ligand>
</feature>
<dbReference type="GO" id="GO:0005739">
    <property type="term" value="C:mitochondrion"/>
    <property type="evidence" value="ECO:0007669"/>
    <property type="project" value="UniProtKB-SubCell"/>
</dbReference>
<keyword evidence="5 8" id="KW-0521">NADP</keyword>
<gene>
    <name evidence="12" type="primary">ARH1</name>
    <name evidence="12" type="ORF">BG015_007133</name>
</gene>
<proteinExistence type="inferred from homology"/>
<dbReference type="Gene3D" id="3.50.50.60">
    <property type="entry name" value="FAD/NAD(P)-binding domain"/>
    <property type="match status" value="1"/>
</dbReference>
<keyword evidence="4 8" id="KW-0274">FAD</keyword>
<dbReference type="AlphaFoldDB" id="A0A9P5VB32"/>
<dbReference type="PRINTS" id="PR00419">
    <property type="entry name" value="ADXRDTASE"/>
</dbReference>
<dbReference type="InterPro" id="IPR055275">
    <property type="entry name" value="Ferredox_Rdtase"/>
</dbReference>
<dbReference type="InterPro" id="IPR036188">
    <property type="entry name" value="FAD/NAD-bd_sf"/>
</dbReference>
<evidence type="ECO:0000313" key="12">
    <source>
        <dbReference type="EMBL" id="KAF9151045.1"/>
    </source>
</evidence>
<evidence type="ECO:0000256" key="5">
    <source>
        <dbReference type="ARBA" id="ARBA00022857"/>
    </source>
</evidence>
<evidence type="ECO:0000256" key="6">
    <source>
        <dbReference type="ARBA" id="ARBA00023002"/>
    </source>
</evidence>
<name>A0A9P5VB32_9FUNG</name>
<dbReference type="PANTHER" id="PTHR48467:SF1">
    <property type="entry name" value="GLUTAMATE SYNTHASE 1 [NADH], CHLOROPLASTIC-LIKE"/>
    <property type="match status" value="1"/>
</dbReference>
<evidence type="ECO:0000256" key="8">
    <source>
        <dbReference type="PIRNR" id="PIRNR000362"/>
    </source>
</evidence>
<comment type="catalytic activity">
    <reaction evidence="7 8">
        <text>2 reduced [adrenodoxin] + NADP(+) + H(+) = 2 oxidized [adrenodoxin] + NADPH</text>
        <dbReference type="Rhea" id="RHEA:42312"/>
        <dbReference type="Rhea" id="RHEA-COMP:9998"/>
        <dbReference type="Rhea" id="RHEA-COMP:9999"/>
        <dbReference type="ChEBI" id="CHEBI:15378"/>
        <dbReference type="ChEBI" id="CHEBI:33737"/>
        <dbReference type="ChEBI" id="CHEBI:33738"/>
        <dbReference type="ChEBI" id="CHEBI:57783"/>
        <dbReference type="ChEBI" id="CHEBI:58349"/>
        <dbReference type="EC" id="1.18.1.6"/>
    </reaction>
</comment>
<keyword evidence="8" id="KW-0496">Mitochondrion</keyword>
<keyword evidence="13" id="KW-1185">Reference proteome</keyword>